<dbReference type="SMART" id="SM00642">
    <property type="entry name" value="Aamy"/>
    <property type="match status" value="1"/>
</dbReference>
<evidence type="ECO:0000259" key="2">
    <source>
        <dbReference type="SMART" id="SM00642"/>
    </source>
</evidence>
<dbReference type="GO" id="GO:0004556">
    <property type="term" value="F:alpha-amylase activity"/>
    <property type="evidence" value="ECO:0007669"/>
    <property type="project" value="TreeGrafter"/>
</dbReference>
<keyword evidence="4" id="KW-1185">Reference proteome</keyword>
<name>A0A7J5B5U7_9MICO</name>
<proteinExistence type="inferred from homology"/>
<evidence type="ECO:0000256" key="1">
    <source>
        <dbReference type="ARBA" id="ARBA00008061"/>
    </source>
</evidence>
<reference evidence="3 4" key="1">
    <citation type="submission" date="2019-09" db="EMBL/GenBank/DDBJ databases">
        <title>Phylogeny of genus Pseudoclavibacter and closely related genus.</title>
        <authorList>
            <person name="Li Y."/>
        </authorList>
    </citation>
    <scope>NUCLEOTIDE SEQUENCE [LARGE SCALE GENOMIC DNA]</scope>
    <source>
        <strain evidence="3 4">THG-MD12</strain>
    </source>
</reference>
<dbReference type="Pfam" id="PF00128">
    <property type="entry name" value="Alpha-amylase"/>
    <property type="match status" value="1"/>
</dbReference>
<dbReference type="OrthoDB" id="9043248at2"/>
<keyword evidence="3" id="KW-0378">Hydrolase</keyword>
<accession>A0A7J5B5U7</accession>
<dbReference type="InterPro" id="IPR045857">
    <property type="entry name" value="O16G_dom_2"/>
</dbReference>
<dbReference type="InterPro" id="IPR006047">
    <property type="entry name" value="GH13_cat_dom"/>
</dbReference>
<comment type="similarity">
    <text evidence="1">Belongs to the glycosyl hydrolase 13 family.</text>
</comment>
<dbReference type="PANTHER" id="PTHR10357">
    <property type="entry name" value="ALPHA-AMYLASE FAMILY MEMBER"/>
    <property type="match status" value="1"/>
</dbReference>
<comment type="caution">
    <text evidence="3">The sequence shown here is derived from an EMBL/GenBank/DDBJ whole genome shotgun (WGS) entry which is preliminary data.</text>
</comment>
<dbReference type="AlphaFoldDB" id="A0A7J5B5U7"/>
<dbReference type="CDD" id="cd11332">
    <property type="entry name" value="AmyAc_OligoGlu_TS"/>
    <property type="match status" value="1"/>
</dbReference>
<dbReference type="EMBL" id="WBJX01000001">
    <property type="protein sequence ID" value="KAB1639549.1"/>
    <property type="molecule type" value="Genomic_DNA"/>
</dbReference>
<dbReference type="SUPFAM" id="SSF51445">
    <property type="entry name" value="(Trans)glycosidases"/>
    <property type="match status" value="1"/>
</dbReference>
<dbReference type="InterPro" id="IPR017853">
    <property type="entry name" value="GH"/>
</dbReference>
<dbReference type="RefSeq" id="WP_151422743.1">
    <property type="nucleotide sequence ID" value="NZ_WBJX01000001.1"/>
</dbReference>
<dbReference type="Proteomes" id="UP000490386">
    <property type="component" value="Unassembled WGS sequence"/>
</dbReference>
<dbReference type="GO" id="GO:0009313">
    <property type="term" value="P:oligosaccharide catabolic process"/>
    <property type="evidence" value="ECO:0007669"/>
    <property type="project" value="TreeGrafter"/>
</dbReference>
<sequence length="567" mass="62281">MTLNDAPTAAQFAKDTTPGSEWWRSAVIYQVYPRSFADGTGDGIGDLAGVTAHIPDLADLGIDAIWLSPFYPSPLNDAGYDVADYCDVDPVFGTLDEFDRMLEAAHERGIRIIVDIVPNHSSSEHAWFKAAVAAGPGSPERARYLFREGKGEHGELPPNNWQSLFGGPAWTRLTEADGTPGQWYLHLFDSTQPDFDWSNPVVHQDFEDILRFWLDRGVDGFRIDVAHGLAKEDGLPDYIPVESNLPIVGDPRTPYLGQEAVHDIFRAWHLVAAEYDGDRVLCGEAWLPSVEEMAEWVRPGQLHQTFNFAYLRAPWDADGQKEVVTRSLAAFAASGAPSTWVLSNHDTVRHATRLALTEPNAHGAGVGPKTPGQPDPIVGERRARAATALMLGLPGSSYLYQGEELGLPDVIDLADDARQDPIFIRSEGELYGRDGCRVPIPWEAEGDSYGFSPTGESWLPQPELWAKLARSEQVHDPASTLNLYRSLLALRREHDLGLGDARFEWVDGFGDEVLAYRNGDVTVITNFGVEPVALPEGRRVLARSEVAHVDAAGQLATDTTVWLAAAE</sequence>
<dbReference type="PANTHER" id="PTHR10357:SF179">
    <property type="entry name" value="NEUTRAL AND BASIC AMINO ACID TRANSPORT PROTEIN RBAT"/>
    <property type="match status" value="1"/>
</dbReference>
<organism evidence="3 4">
    <name type="scientific">Pseudoclavibacter terrae</name>
    <dbReference type="NCBI Taxonomy" id="1530195"/>
    <lineage>
        <taxon>Bacteria</taxon>
        <taxon>Bacillati</taxon>
        <taxon>Actinomycetota</taxon>
        <taxon>Actinomycetes</taxon>
        <taxon>Micrococcales</taxon>
        <taxon>Microbacteriaceae</taxon>
        <taxon>Pseudoclavibacter</taxon>
    </lineage>
</organism>
<gene>
    <name evidence="3" type="ORF">F8O03_04240</name>
</gene>
<dbReference type="Gene3D" id="3.20.20.80">
    <property type="entry name" value="Glycosidases"/>
    <property type="match status" value="2"/>
</dbReference>
<evidence type="ECO:0000313" key="3">
    <source>
        <dbReference type="EMBL" id="KAB1639549.1"/>
    </source>
</evidence>
<evidence type="ECO:0000313" key="4">
    <source>
        <dbReference type="Proteomes" id="UP000490386"/>
    </source>
</evidence>
<protein>
    <submittedName>
        <fullName evidence="3">Glycoside hydrolase family 13 protein</fullName>
    </submittedName>
</protein>
<feature type="domain" description="Glycosyl hydrolase family 13 catalytic" evidence="2">
    <location>
        <begin position="30"/>
        <end position="437"/>
    </location>
</feature>
<dbReference type="Gene3D" id="3.90.400.10">
    <property type="entry name" value="Oligo-1,6-glucosidase, Domain 2"/>
    <property type="match status" value="1"/>
</dbReference>